<dbReference type="GO" id="GO:0031929">
    <property type="term" value="P:TOR signaling"/>
    <property type="evidence" value="ECO:0007669"/>
    <property type="project" value="InterPro"/>
</dbReference>
<keyword evidence="2" id="KW-1185">Reference proteome</keyword>
<dbReference type="GO" id="GO:0031931">
    <property type="term" value="C:TORC1 complex"/>
    <property type="evidence" value="ECO:0007669"/>
    <property type="project" value="InterPro"/>
</dbReference>
<gene>
    <name evidence="1" type="ORF">RB653_007611</name>
</gene>
<dbReference type="EMBL" id="JAVFKY010000005">
    <property type="protein sequence ID" value="KAK5576467.1"/>
    <property type="molecule type" value="Genomic_DNA"/>
</dbReference>
<dbReference type="SMART" id="SM00320">
    <property type="entry name" value="WD40"/>
    <property type="match status" value="2"/>
</dbReference>
<dbReference type="GO" id="GO:0009267">
    <property type="term" value="P:cellular response to starvation"/>
    <property type="evidence" value="ECO:0007669"/>
    <property type="project" value="TreeGrafter"/>
</dbReference>
<dbReference type="InterPro" id="IPR015943">
    <property type="entry name" value="WD40/YVTN_repeat-like_dom_sf"/>
</dbReference>
<dbReference type="GO" id="GO:0071230">
    <property type="term" value="P:cellular response to amino acid stimulus"/>
    <property type="evidence" value="ECO:0007669"/>
    <property type="project" value="TreeGrafter"/>
</dbReference>
<dbReference type="Pfam" id="PF00400">
    <property type="entry name" value="WD40"/>
    <property type="match status" value="1"/>
</dbReference>
<dbReference type="Proteomes" id="UP001344447">
    <property type="component" value="Unassembled WGS sequence"/>
</dbReference>
<evidence type="ECO:0000313" key="2">
    <source>
        <dbReference type="Proteomes" id="UP001344447"/>
    </source>
</evidence>
<dbReference type="InterPro" id="IPR004083">
    <property type="entry name" value="Raptor"/>
</dbReference>
<dbReference type="InterPro" id="IPR036322">
    <property type="entry name" value="WD40_repeat_dom_sf"/>
</dbReference>
<dbReference type="PANTHER" id="PTHR12848:SF16">
    <property type="entry name" value="REGULATORY-ASSOCIATED PROTEIN OF MTOR"/>
    <property type="match status" value="1"/>
</dbReference>
<proteinExistence type="predicted"/>
<dbReference type="InterPro" id="IPR001680">
    <property type="entry name" value="WD40_rpt"/>
</dbReference>
<dbReference type="GO" id="GO:0005737">
    <property type="term" value="C:cytoplasm"/>
    <property type="evidence" value="ECO:0007669"/>
    <property type="project" value="TreeGrafter"/>
</dbReference>
<dbReference type="GO" id="GO:0010506">
    <property type="term" value="P:regulation of autophagy"/>
    <property type="evidence" value="ECO:0007669"/>
    <property type="project" value="TreeGrafter"/>
</dbReference>
<dbReference type="GO" id="GO:0030307">
    <property type="term" value="P:positive regulation of cell growth"/>
    <property type="evidence" value="ECO:0007669"/>
    <property type="project" value="TreeGrafter"/>
</dbReference>
<sequence length="252" mass="28898">MSQSTSSKNTSGQSLQNDFLMMSDLMPFEEDELFSDYYEWSCNYFSKPMMQSTGDDIESFESIEKKWKHRNEMIIQDSKESVQNIMQPPKSFSQMTIFEPNGQPISHLQFHPFDNILVVSDGLENISVWNYDESQRINAFNNCNMSGSRITSMKLVNDYDPTMIITAADDGVVRIWRGYESNETLKMDWKGDSGLVLVSGETPDSPKIRIWDIERELGVQDIFMANEKRGPLFSAGFSDGLVKLFDQRIPGK</sequence>
<organism evidence="1 2">
    <name type="scientific">Dictyostelium firmibasis</name>
    <dbReference type="NCBI Taxonomy" id="79012"/>
    <lineage>
        <taxon>Eukaryota</taxon>
        <taxon>Amoebozoa</taxon>
        <taxon>Evosea</taxon>
        <taxon>Eumycetozoa</taxon>
        <taxon>Dictyostelia</taxon>
        <taxon>Dictyosteliales</taxon>
        <taxon>Dictyosteliaceae</taxon>
        <taxon>Dictyostelium</taxon>
    </lineage>
</organism>
<protein>
    <submittedName>
        <fullName evidence="1">Uncharacterized protein</fullName>
    </submittedName>
</protein>
<reference evidence="1 2" key="1">
    <citation type="submission" date="2023-11" db="EMBL/GenBank/DDBJ databases">
        <title>Dfirmibasis_genome.</title>
        <authorList>
            <person name="Edelbroek B."/>
            <person name="Kjellin J."/>
            <person name="Jerlstrom-Hultqvist J."/>
            <person name="Soderbom F."/>
        </authorList>
    </citation>
    <scope>NUCLEOTIDE SEQUENCE [LARGE SCALE GENOMIC DNA]</scope>
    <source>
        <strain evidence="1 2">TNS-C-14</strain>
    </source>
</reference>
<dbReference type="PANTHER" id="PTHR12848">
    <property type="entry name" value="REGULATORY-ASSOCIATED PROTEIN OF MTOR"/>
    <property type="match status" value="1"/>
</dbReference>
<dbReference type="Gene3D" id="2.130.10.10">
    <property type="entry name" value="YVTN repeat-like/Quinoprotein amine dehydrogenase"/>
    <property type="match status" value="1"/>
</dbReference>
<dbReference type="AlphaFoldDB" id="A0AAN7TM41"/>
<dbReference type="SUPFAM" id="SSF50978">
    <property type="entry name" value="WD40 repeat-like"/>
    <property type="match status" value="1"/>
</dbReference>
<accession>A0AAN7TM41</accession>
<dbReference type="GO" id="GO:0030674">
    <property type="term" value="F:protein-macromolecule adaptor activity"/>
    <property type="evidence" value="ECO:0007669"/>
    <property type="project" value="TreeGrafter"/>
</dbReference>
<name>A0AAN7TM41_9MYCE</name>
<dbReference type="FunFam" id="2.130.10.10:FF:003647">
    <property type="entry name" value="Protein raptor homolog"/>
    <property type="match status" value="1"/>
</dbReference>
<comment type="caution">
    <text evidence="1">The sequence shown here is derived from an EMBL/GenBank/DDBJ whole genome shotgun (WGS) entry which is preliminary data.</text>
</comment>
<evidence type="ECO:0000313" key="1">
    <source>
        <dbReference type="EMBL" id="KAK5576467.1"/>
    </source>
</evidence>